<reference evidence="1 2" key="1">
    <citation type="submission" date="2014-12" db="EMBL/GenBank/DDBJ databases">
        <title>Genome sequencing of Microbacterium hominis TPW29.</title>
        <authorList>
            <person name="Tan P.W."/>
            <person name="Chan K.-G."/>
        </authorList>
    </citation>
    <scope>NUCLEOTIDE SEQUENCE [LARGE SCALE GENOMIC DNA]</scope>
    <source>
        <strain evidence="1 2">TPW29</strain>
    </source>
</reference>
<dbReference type="RefSeq" id="WP_039412070.1">
    <property type="nucleotide sequence ID" value="NZ_JWSZ01000001.1"/>
</dbReference>
<name>A0A0B4D7F9_9MICO</name>
<sequence length="102" mass="10419">MTTDAVAHPTPVGRRVARVDGNALAGMLSGVFADDPTSIVVVCGHCARSGPLAEAVVERDEHAAIVRCRGCSRTLMTVVAAPSGPAIRMAALAELISPTAAR</sequence>
<protein>
    <submittedName>
        <fullName evidence="1">Uncharacterized protein</fullName>
    </submittedName>
</protein>
<dbReference type="EMBL" id="JWSZ01000001">
    <property type="protein sequence ID" value="KIC60145.1"/>
    <property type="molecule type" value="Genomic_DNA"/>
</dbReference>
<dbReference type="InterPro" id="IPR045423">
    <property type="entry name" value="DUF6510"/>
</dbReference>
<dbReference type="Proteomes" id="UP000031202">
    <property type="component" value="Unassembled WGS sequence"/>
</dbReference>
<evidence type="ECO:0000313" key="1">
    <source>
        <dbReference type="EMBL" id="KIC60145.1"/>
    </source>
</evidence>
<evidence type="ECO:0000313" key="2">
    <source>
        <dbReference type="Proteomes" id="UP000031202"/>
    </source>
</evidence>
<comment type="caution">
    <text evidence="1">The sequence shown here is derived from an EMBL/GenBank/DDBJ whole genome shotgun (WGS) entry which is preliminary data.</text>
</comment>
<accession>A0A0B4D7F9</accession>
<gene>
    <name evidence="1" type="ORF">RM52_01745</name>
</gene>
<dbReference type="Pfam" id="PF20120">
    <property type="entry name" value="DUF6510"/>
    <property type="match status" value="1"/>
</dbReference>
<organism evidence="1 2">
    <name type="scientific">Microbacterium hominis</name>
    <dbReference type="NCBI Taxonomy" id="162426"/>
    <lineage>
        <taxon>Bacteria</taxon>
        <taxon>Bacillati</taxon>
        <taxon>Actinomycetota</taxon>
        <taxon>Actinomycetes</taxon>
        <taxon>Micrococcales</taxon>
        <taxon>Microbacteriaceae</taxon>
        <taxon>Microbacterium</taxon>
    </lineage>
</organism>
<dbReference type="AlphaFoldDB" id="A0A0B4D7F9"/>
<proteinExistence type="predicted"/>